<dbReference type="FunFam" id="3.80.10.10:FF:000095">
    <property type="entry name" value="LRR receptor-like serine/threonine-protein kinase GSO1"/>
    <property type="match status" value="1"/>
</dbReference>
<dbReference type="InterPro" id="IPR032675">
    <property type="entry name" value="LRR_dom_sf"/>
</dbReference>
<evidence type="ECO:0000256" key="7">
    <source>
        <dbReference type="ARBA" id="ARBA00022737"/>
    </source>
</evidence>
<dbReference type="SUPFAM" id="SSF52058">
    <property type="entry name" value="L domain-like"/>
    <property type="match status" value="3"/>
</dbReference>
<reference evidence="14 15" key="1">
    <citation type="journal article" date="2018" name="PLoS Genet.">
        <title>Population sequencing reveals clonal diversity and ancestral inbreeding in the grapevine cultivar Chardonnay.</title>
        <authorList>
            <person name="Roach M.J."/>
            <person name="Johnson D.L."/>
            <person name="Bohlmann J."/>
            <person name="van Vuuren H.J."/>
            <person name="Jones S.J."/>
            <person name="Pretorius I.S."/>
            <person name="Schmidt S.A."/>
            <person name="Borneman A.R."/>
        </authorList>
    </citation>
    <scope>NUCLEOTIDE SEQUENCE [LARGE SCALE GENOMIC DNA]</scope>
    <source>
        <strain evidence="15">cv. Chardonnay</strain>
        <tissue evidence="14">Leaf</tissue>
    </source>
</reference>
<keyword evidence="14" id="KW-0418">Kinase</keyword>
<name>A0A438JDA1_VITVI</name>
<evidence type="ECO:0000313" key="15">
    <source>
        <dbReference type="Proteomes" id="UP000288805"/>
    </source>
</evidence>
<keyword evidence="6" id="KW-0732">Signal</keyword>
<evidence type="ECO:0000256" key="9">
    <source>
        <dbReference type="ARBA" id="ARBA00023136"/>
    </source>
</evidence>
<keyword evidence="14" id="KW-0808">Transferase</keyword>
<keyword evidence="7" id="KW-0677">Repeat</keyword>
<dbReference type="Pfam" id="PF23598">
    <property type="entry name" value="LRR_14"/>
    <property type="match status" value="1"/>
</dbReference>
<organism evidence="14 15">
    <name type="scientific">Vitis vinifera</name>
    <name type="common">Grape</name>
    <dbReference type="NCBI Taxonomy" id="29760"/>
    <lineage>
        <taxon>Eukaryota</taxon>
        <taxon>Viridiplantae</taxon>
        <taxon>Streptophyta</taxon>
        <taxon>Embryophyta</taxon>
        <taxon>Tracheophyta</taxon>
        <taxon>Spermatophyta</taxon>
        <taxon>Magnoliopsida</taxon>
        <taxon>eudicotyledons</taxon>
        <taxon>Gunneridae</taxon>
        <taxon>Pentapetalae</taxon>
        <taxon>rosids</taxon>
        <taxon>Vitales</taxon>
        <taxon>Vitaceae</taxon>
        <taxon>Viteae</taxon>
        <taxon>Vitis</taxon>
    </lineage>
</organism>
<keyword evidence="10 14" id="KW-0675">Receptor</keyword>
<keyword evidence="5 12" id="KW-0812">Transmembrane</keyword>
<keyword evidence="9 12" id="KW-0472">Membrane</keyword>
<dbReference type="SMART" id="SM00369">
    <property type="entry name" value="LRR_TYP"/>
    <property type="match status" value="6"/>
</dbReference>
<dbReference type="InterPro" id="IPR003591">
    <property type="entry name" value="Leu-rich_rpt_typical-subtyp"/>
</dbReference>
<dbReference type="PROSITE" id="PS51450">
    <property type="entry name" value="LRR"/>
    <property type="match status" value="1"/>
</dbReference>
<dbReference type="InterPro" id="IPR001611">
    <property type="entry name" value="Leu-rich_rpt"/>
</dbReference>
<dbReference type="FunFam" id="3.80.10.10:FF:000213">
    <property type="entry name" value="Tyrosine-sulfated glycopeptide receptor 1"/>
    <property type="match status" value="1"/>
</dbReference>
<dbReference type="EMBL" id="QGNW01000049">
    <property type="protein sequence ID" value="RVX06935.1"/>
    <property type="molecule type" value="Genomic_DNA"/>
</dbReference>
<dbReference type="PANTHER" id="PTHR48063">
    <property type="entry name" value="LRR RECEPTOR-LIKE KINASE"/>
    <property type="match status" value="1"/>
</dbReference>
<dbReference type="Proteomes" id="UP000288805">
    <property type="component" value="Unassembled WGS sequence"/>
</dbReference>
<dbReference type="GO" id="GO:0005886">
    <property type="term" value="C:plasma membrane"/>
    <property type="evidence" value="ECO:0007669"/>
    <property type="project" value="UniProtKB-SubCell"/>
</dbReference>
<comment type="subcellular location">
    <subcellularLocation>
        <location evidence="1">Cell membrane</location>
        <topology evidence="1">Single-pass type I membrane protein</topology>
    </subcellularLocation>
</comment>
<evidence type="ECO:0000256" key="10">
    <source>
        <dbReference type="ARBA" id="ARBA00023170"/>
    </source>
</evidence>
<dbReference type="OrthoDB" id="10669530at2759"/>
<evidence type="ECO:0000256" key="11">
    <source>
        <dbReference type="ARBA" id="ARBA00023180"/>
    </source>
</evidence>
<keyword evidence="3" id="KW-1003">Cell membrane</keyword>
<keyword evidence="8 12" id="KW-1133">Transmembrane helix</keyword>
<sequence>MSNGNRVLKLVAGEDIRKFFLLSEQASQKGQSISILTSSNHHVEEKLSLLHIDHNIIMCNVITQFLSLLLLSGFLSQGTIQLSSCIANQNMDCLEVEKEALLKFKQGLTDPSGRCHLGSDKIVVNGEELAAITGLDASSSSNLATHSQTVWRAMEQLARMEIPKFIGSLGKLRYLNLSGASFDGIVPPNIANLSNLRYLDLNTYSIEPNKNGLEWLSGLSSLKYLNLGGIDLSKAAAEWLQTLNTLPSLLELHMPNCQLSNLPLSLPFLNFTSLSVLDLSNNGFDSTIPHWLFNLSSLVYLDLNSNNLQGGLPDAFQNFTSLQLLDLSKNSNIEGDTLENLDLGFNKLTGNLPDSLGHLKNLRYLQLRSNSFRGPIPESIGSLSSLQELYLSQNQMGGIIPDSLGQLSSLVVQELNENSWEGVITEAHFANLSSLKQLSITKSSPNVSLVFNISSDWAPPFKLTYINLRSCQLGPKFPTWLRTQNELTTVVLNNAGISVFSYLANVDLSSNLFDGPLPLWSSNALMTLVISNNHLSGEIPQFWNKMPSLYIVDMSNNSLSGTIPRSLGSLTTLRFLVLSNNNLSGELPSHLQNCRALESLDLGDNKFSGNIPSWIGETMPSLLILALRSNFFSGNIPSEICALSALHILDLSHNNVSGFIPPCFRNLSGFKSELLDDDIARYEGRLNLDSKGRAIEYYHSLYLVNSLDLSLVGDSRPIKKQTFWSNSMSMASITFLVHLNLSHNNLSGKIPTGNQLQTLIDPSIYQGNLALCGFPLTNECHDNNGTNPTGKGEDKDDEDGDDSELPWFFVSMGLGFIIGHWGVCGTLVIKKSWRYAYFRFVDKMKDRLLLAVALNVARLTRKVIERGFGCVQKGPRSRSQEKEVRKEEEETLMRKGCQLVSEGNNQVSHIYLKTVVSLTRRPLLSLNHFFFSTLTRCALSTIPCSSVAPMTRPTGGSSPSSTTGKPLCVVFLRTSTRRATFSTSPRVTTCGLASACSPTVKFLIHGSGFASKKGRPLSCSIIS</sequence>
<evidence type="ECO:0000256" key="12">
    <source>
        <dbReference type="SAM" id="Phobius"/>
    </source>
</evidence>
<evidence type="ECO:0000256" key="5">
    <source>
        <dbReference type="ARBA" id="ARBA00022692"/>
    </source>
</evidence>
<dbReference type="Pfam" id="PF13855">
    <property type="entry name" value="LRR_8"/>
    <property type="match status" value="2"/>
</dbReference>
<evidence type="ECO:0000256" key="2">
    <source>
        <dbReference type="ARBA" id="ARBA00009592"/>
    </source>
</evidence>
<accession>A0A438JDA1</accession>
<gene>
    <name evidence="14" type="primary">GSO2_14</name>
    <name evidence="14" type="ORF">CK203_015190</name>
</gene>
<evidence type="ECO:0000256" key="1">
    <source>
        <dbReference type="ARBA" id="ARBA00004251"/>
    </source>
</evidence>
<evidence type="ECO:0000256" key="3">
    <source>
        <dbReference type="ARBA" id="ARBA00022475"/>
    </source>
</evidence>
<dbReference type="Gene3D" id="3.80.10.10">
    <property type="entry name" value="Ribonuclease Inhibitor"/>
    <property type="match status" value="4"/>
</dbReference>
<keyword evidence="11" id="KW-0325">Glycoprotein</keyword>
<evidence type="ECO:0000256" key="8">
    <source>
        <dbReference type="ARBA" id="ARBA00022989"/>
    </source>
</evidence>
<evidence type="ECO:0000256" key="6">
    <source>
        <dbReference type="ARBA" id="ARBA00022729"/>
    </source>
</evidence>
<keyword evidence="4" id="KW-0433">Leucine-rich repeat</keyword>
<evidence type="ECO:0000259" key="13">
    <source>
        <dbReference type="Pfam" id="PF23598"/>
    </source>
</evidence>
<protein>
    <submittedName>
        <fullName evidence="14">LRR receptor-like serine/threonine-protein kinase GSO2</fullName>
    </submittedName>
</protein>
<dbReference type="AlphaFoldDB" id="A0A438JDA1"/>
<comment type="similarity">
    <text evidence="2">Belongs to the RLP family.</text>
</comment>
<comment type="caution">
    <text evidence="14">The sequence shown here is derived from an EMBL/GenBank/DDBJ whole genome shotgun (WGS) entry which is preliminary data.</text>
</comment>
<dbReference type="InterPro" id="IPR046956">
    <property type="entry name" value="RLP23-like"/>
</dbReference>
<dbReference type="Pfam" id="PF00560">
    <property type="entry name" value="LRR_1"/>
    <property type="match status" value="4"/>
</dbReference>
<evidence type="ECO:0000313" key="14">
    <source>
        <dbReference type="EMBL" id="RVX06935.1"/>
    </source>
</evidence>
<feature type="transmembrane region" description="Helical" evidence="12">
    <location>
        <begin position="807"/>
        <end position="829"/>
    </location>
</feature>
<dbReference type="InterPro" id="IPR055414">
    <property type="entry name" value="LRR_R13L4/SHOC2-like"/>
</dbReference>
<proteinExistence type="inferred from homology"/>
<dbReference type="GO" id="GO:0016301">
    <property type="term" value="F:kinase activity"/>
    <property type="evidence" value="ECO:0007669"/>
    <property type="project" value="UniProtKB-KW"/>
</dbReference>
<feature type="domain" description="Disease resistance R13L4/SHOC-2-like LRR" evidence="13">
    <location>
        <begin position="338"/>
        <end position="483"/>
    </location>
</feature>
<dbReference type="PANTHER" id="PTHR48063:SF81">
    <property type="entry name" value="LEUCINE-RICH REPEAT-CONTAINING N-TERMINAL PLANT-TYPE DOMAIN-CONTAINING PROTEIN"/>
    <property type="match status" value="1"/>
</dbReference>
<evidence type="ECO:0000256" key="4">
    <source>
        <dbReference type="ARBA" id="ARBA00022614"/>
    </source>
</evidence>